<dbReference type="SUPFAM" id="SSF56176">
    <property type="entry name" value="FAD-binding/transporter-associated domain-like"/>
    <property type="match status" value="1"/>
</dbReference>
<dbReference type="Proteomes" id="UP001216907">
    <property type="component" value="Unassembled WGS sequence"/>
</dbReference>
<dbReference type="EMBL" id="JARRAG010000002">
    <property type="protein sequence ID" value="MDG3004698.1"/>
    <property type="molecule type" value="Genomic_DNA"/>
</dbReference>
<proteinExistence type="predicted"/>
<reference evidence="2 3" key="1">
    <citation type="submission" date="2023-03" db="EMBL/GenBank/DDBJ databases">
        <title>Paludisphaera mucosa sp. nov. a novel planctomycete from northern fen.</title>
        <authorList>
            <person name="Ivanova A."/>
        </authorList>
    </citation>
    <scope>NUCLEOTIDE SEQUENCE [LARGE SCALE GENOMIC DNA]</scope>
    <source>
        <strain evidence="2 3">Pla2</strain>
    </source>
</reference>
<organism evidence="2 3">
    <name type="scientific">Paludisphaera mucosa</name>
    <dbReference type="NCBI Taxonomy" id="3030827"/>
    <lineage>
        <taxon>Bacteria</taxon>
        <taxon>Pseudomonadati</taxon>
        <taxon>Planctomycetota</taxon>
        <taxon>Planctomycetia</taxon>
        <taxon>Isosphaerales</taxon>
        <taxon>Isosphaeraceae</taxon>
        <taxon>Paludisphaera</taxon>
    </lineage>
</organism>
<accession>A0ABT6FAS9</accession>
<feature type="region of interest" description="Disordered" evidence="1">
    <location>
        <begin position="66"/>
        <end position="86"/>
    </location>
</feature>
<keyword evidence="3" id="KW-1185">Reference proteome</keyword>
<comment type="caution">
    <text evidence="2">The sequence shown here is derived from an EMBL/GenBank/DDBJ whole genome shotgun (WGS) entry which is preliminary data.</text>
</comment>
<feature type="region of interest" description="Disordered" evidence="1">
    <location>
        <begin position="1"/>
        <end position="54"/>
    </location>
</feature>
<evidence type="ECO:0000313" key="3">
    <source>
        <dbReference type="Proteomes" id="UP001216907"/>
    </source>
</evidence>
<protein>
    <submittedName>
        <fullName evidence="2">Uncharacterized protein</fullName>
    </submittedName>
</protein>
<dbReference type="InterPro" id="IPR036318">
    <property type="entry name" value="FAD-bd_PCMH-like_sf"/>
</dbReference>
<evidence type="ECO:0000256" key="1">
    <source>
        <dbReference type="SAM" id="MobiDB-lite"/>
    </source>
</evidence>
<name>A0ABT6FAS9_9BACT</name>
<feature type="compositionally biased region" description="Low complexity" evidence="1">
    <location>
        <begin position="1"/>
        <end position="26"/>
    </location>
</feature>
<evidence type="ECO:0000313" key="2">
    <source>
        <dbReference type="EMBL" id="MDG3004698.1"/>
    </source>
</evidence>
<feature type="compositionally biased region" description="Low complexity" evidence="1">
    <location>
        <begin position="76"/>
        <end position="85"/>
    </location>
</feature>
<gene>
    <name evidence="2" type="ORF">PZE19_12995</name>
</gene>
<sequence>MGSPSSGSTTPPAPVDAGPGRAARAASGDRRGPRGDLVVVAGRPGSGAADYADDLGRAGGDEVVVFPDGGAGGSPSGADGRAPASDDWDWRERRASLILFLSARPSEPERDAIKALLESARQWPVRFVAVVGSFAVHLGDPEAEEAERLVLAQLQASGLGANVSLIRTGHVVGPNSDADRLLTRLAPFAPLAPRRLRSCFVDRADLFAAIEAERARAHGRRTYTILGENVPWRVMLERRPPASLGGRLARALSRPLAWLGAGRAAGAALTGLARWSPRLRPWHVHTLRPRSMRELIALCHRRNIQHVRVVGYNNGVNHFGHRHPGRTIVSTGLLRRTVHLRPGRLKADSGATIRDALDRLSERGEDLYVIPNYSYVALGTAFFVPIHGSSVDYATVADTIDRVVFFDPIRDGIVSAGRDDEAFRRNVYDMNSPVVVLRLYLRTRPKARYFVRRETRVRPSAGEILEALRDRDATNVEVRQAHSASPKVTISRYYDEPGEGVGAGAALELPRDALGRLWDRLEENPVSSFLMHAGSRHVAWHTELFFTPEEFATFWETRAQLPLRKIQLRYIHRDGMPSSPFRDEDRVSADLFMFRRHRDAFGEYLARTLPRVRTNPGKHSH</sequence>
<dbReference type="RefSeq" id="WP_277861052.1">
    <property type="nucleotide sequence ID" value="NZ_JARRAG010000002.1"/>
</dbReference>